<name>A0A2R5GH38_9STRA</name>
<keyword evidence="2" id="KW-1185">Reference proteome</keyword>
<dbReference type="Proteomes" id="UP000241890">
    <property type="component" value="Unassembled WGS sequence"/>
</dbReference>
<dbReference type="InParanoid" id="A0A2R5GH38"/>
<sequence length="95" mass="10556">MDLLDALSRSGELPLVQTQLHIVIATTHCFDQSIMCTIIEKNMNPIERVERSSLLVAATITGKSVPDLLAPAHRQRIKDAAPRIYEISSRQESSD</sequence>
<evidence type="ECO:0000313" key="2">
    <source>
        <dbReference type="Proteomes" id="UP000241890"/>
    </source>
</evidence>
<accession>A0A2R5GH38</accession>
<proteinExistence type="predicted"/>
<protein>
    <submittedName>
        <fullName evidence="1">Uncharacterized protein</fullName>
    </submittedName>
</protein>
<gene>
    <name evidence="1" type="ORF">FCC1311_058802</name>
</gene>
<dbReference type="OrthoDB" id="422042at2759"/>
<evidence type="ECO:0000313" key="1">
    <source>
        <dbReference type="EMBL" id="GBG29659.1"/>
    </source>
</evidence>
<dbReference type="EMBL" id="BEYU01000063">
    <property type="protein sequence ID" value="GBG29659.1"/>
    <property type="molecule type" value="Genomic_DNA"/>
</dbReference>
<comment type="caution">
    <text evidence="1">The sequence shown here is derived from an EMBL/GenBank/DDBJ whole genome shotgun (WGS) entry which is preliminary data.</text>
</comment>
<organism evidence="1 2">
    <name type="scientific">Hondaea fermentalgiana</name>
    <dbReference type="NCBI Taxonomy" id="2315210"/>
    <lineage>
        <taxon>Eukaryota</taxon>
        <taxon>Sar</taxon>
        <taxon>Stramenopiles</taxon>
        <taxon>Bigyra</taxon>
        <taxon>Labyrinthulomycetes</taxon>
        <taxon>Thraustochytrida</taxon>
        <taxon>Thraustochytriidae</taxon>
        <taxon>Hondaea</taxon>
    </lineage>
</organism>
<dbReference type="AlphaFoldDB" id="A0A2R5GH38"/>
<reference evidence="1 2" key="1">
    <citation type="submission" date="2017-12" db="EMBL/GenBank/DDBJ databases">
        <title>Sequencing, de novo assembly and annotation of complete genome of a new Thraustochytrid species, strain FCC1311.</title>
        <authorList>
            <person name="Sedici K."/>
            <person name="Godart F."/>
            <person name="Aiese Cigliano R."/>
            <person name="Sanseverino W."/>
            <person name="Barakat M."/>
            <person name="Ortet P."/>
            <person name="Marechal E."/>
            <person name="Cagnac O."/>
            <person name="Amato A."/>
        </authorList>
    </citation>
    <scope>NUCLEOTIDE SEQUENCE [LARGE SCALE GENOMIC DNA]</scope>
</reference>